<keyword evidence="12" id="KW-1185">Reference proteome</keyword>
<dbReference type="Pfam" id="PF00001">
    <property type="entry name" value="7tm_1"/>
    <property type="match status" value="1"/>
</dbReference>
<dbReference type="PANTHER" id="PTHR24243">
    <property type="entry name" value="G-PROTEIN COUPLED RECEPTOR"/>
    <property type="match status" value="1"/>
</dbReference>
<dbReference type="PROSITE" id="PS00237">
    <property type="entry name" value="G_PROTEIN_RECEP_F1_1"/>
    <property type="match status" value="1"/>
</dbReference>
<dbReference type="InterPro" id="IPR000276">
    <property type="entry name" value="GPCR_Rhodpsn"/>
</dbReference>
<evidence type="ECO:0000256" key="7">
    <source>
        <dbReference type="ARBA" id="ARBA00023224"/>
    </source>
</evidence>
<evidence type="ECO:0000256" key="3">
    <source>
        <dbReference type="ARBA" id="ARBA00022989"/>
    </source>
</evidence>
<feature type="transmembrane region" description="Helical" evidence="9">
    <location>
        <begin position="276"/>
        <end position="300"/>
    </location>
</feature>
<keyword evidence="2 8" id="KW-0812">Transmembrane</keyword>
<feature type="transmembrane region" description="Helical" evidence="9">
    <location>
        <begin position="78"/>
        <end position="100"/>
    </location>
</feature>
<dbReference type="Proteomes" id="UP001347796">
    <property type="component" value="Unassembled WGS sequence"/>
</dbReference>
<evidence type="ECO:0000313" key="12">
    <source>
        <dbReference type="Proteomes" id="UP001347796"/>
    </source>
</evidence>
<organism evidence="11 12">
    <name type="scientific">Patella caerulea</name>
    <name type="common">Rayed Mediterranean limpet</name>
    <dbReference type="NCBI Taxonomy" id="87958"/>
    <lineage>
        <taxon>Eukaryota</taxon>
        <taxon>Metazoa</taxon>
        <taxon>Spiralia</taxon>
        <taxon>Lophotrochozoa</taxon>
        <taxon>Mollusca</taxon>
        <taxon>Gastropoda</taxon>
        <taxon>Patellogastropoda</taxon>
        <taxon>Patelloidea</taxon>
        <taxon>Patellidae</taxon>
        <taxon>Patella</taxon>
    </lineage>
</organism>
<evidence type="ECO:0000313" key="11">
    <source>
        <dbReference type="EMBL" id="KAK6175652.1"/>
    </source>
</evidence>
<dbReference type="SUPFAM" id="SSF81321">
    <property type="entry name" value="Family A G protein-coupled receptor-like"/>
    <property type="match status" value="1"/>
</dbReference>
<dbReference type="AlphaFoldDB" id="A0AAN8JD35"/>
<feature type="transmembrane region" description="Helical" evidence="9">
    <location>
        <begin position="214"/>
        <end position="239"/>
    </location>
</feature>
<comment type="similarity">
    <text evidence="8">Belongs to the G-protein coupled receptor 1 family.</text>
</comment>
<feature type="transmembrane region" description="Helical" evidence="9">
    <location>
        <begin position="320"/>
        <end position="341"/>
    </location>
</feature>
<dbReference type="Gene3D" id="1.20.1070.10">
    <property type="entry name" value="Rhodopsin 7-helix transmembrane proteins"/>
    <property type="match status" value="1"/>
</dbReference>
<dbReference type="EMBL" id="JAZGQO010000010">
    <property type="protein sequence ID" value="KAK6175652.1"/>
    <property type="molecule type" value="Genomic_DNA"/>
</dbReference>
<feature type="transmembrane region" description="Helical" evidence="9">
    <location>
        <begin position="46"/>
        <end position="66"/>
    </location>
</feature>
<feature type="domain" description="G-protein coupled receptors family 1 profile" evidence="10">
    <location>
        <begin position="58"/>
        <end position="339"/>
    </location>
</feature>
<dbReference type="GO" id="GO:0004930">
    <property type="term" value="F:G protein-coupled receptor activity"/>
    <property type="evidence" value="ECO:0007669"/>
    <property type="project" value="UniProtKB-KW"/>
</dbReference>
<evidence type="ECO:0000256" key="4">
    <source>
        <dbReference type="ARBA" id="ARBA00023040"/>
    </source>
</evidence>
<keyword evidence="6 8" id="KW-0675">Receptor</keyword>
<comment type="subcellular location">
    <subcellularLocation>
        <location evidence="1">Membrane</location>
        <topology evidence="1">Multi-pass membrane protein</topology>
    </subcellularLocation>
</comment>
<evidence type="ECO:0000259" key="10">
    <source>
        <dbReference type="PROSITE" id="PS50262"/>
    </source>
</evidence>
<evidence type="ECO:0000256" key="6">
    <source>
        <dbReference type="ARBA" id="ARBA00023170"/>
    </source>
</evidence>
<evidence type="ECO:0000256" key="2">
    <source>
        <dbReference type="ARBA" id="ARBA00022692"/>
    </source>
</evidence>
<evidence type="ECO:0000256" key="5">
    <source>
        <dbReference type="ARBA" id="ARBA00023136"/>
    </source>
</evidence>
<protein>
    <recommendedName>
        <fullName evidence="10">G-protein coupled receptors family 1 profile domain-containing protein</fullName>
    </recommendedName>
</protein>
<sequence>MGLNGTVLNDRNLLSGSTNVNCAGSEMMNNSDFSHWHDVTLVINLYIPPILIIVGVLFNVCIIIVMNSPTFKTISTSYFMMTLAVNDAMSLCISLTAHWLHVNFPETIVRTQYSYIMCRFFDSYGWGNCDFAIIIVAAMTADRSYAILYPLKCHTKRTPRRLRIEIALLVLVIVVKDIHFWFVSDIVPLGRDERLCEVPVLKLTSRYRYFYEDIWPWIHITFISCCFVVIFVSNIVIIFSVKKSSSNKSVVDGRKQRTGSSKNKRISPRSAQLRQIAVMLLCSSCVQLLLTFPFSVHIAIADKMAELTCNPNQQSINGFVFSATFYMLYSNKCVNFIIFTCSGTRFRKTWQNKLSQYICRRKFKSLQINHSTKNPISAISYPTVSSEILESTKL</sequence>
<name>A0AAN8JD35_PATCE</name>
<keyword evidence="4 8" id="KW-0297">G-protein coupled receptor</keyword>
<accession>A0AAN8JD35</accession>
<dbReference type="PANTHER" id="PTHR24243:SF230">
    <property type="entry name" value="G-PROTEIN COUPLED RECEPTORS FAMILY 1 PROFILE DOMAIN-CONTAINING PROTEIN"/>
    <property type="match status" value="1"/>
</dbReference>
<dbReference type="InterPro" id="IPR017452">
    <property type="entry name" value="GPCR_Rhodpsn_7TM"/>
</dbReference>
<proteinExistence type="inferred from homology"/>
<dbReference type="PROSITE" id="PS50262">
    <property type="entry name" value="G_PROTEIN_RECEP_F1_2"/>
    <property type="match status" value="1"/>
</dbReference>
<evidence type="ECO:0000256" key="9">
    <source>
        <dbReference type="SAM" id="Phobius"/>
    </source>
</evidence>
<comment type="caution">
    <text evidence="11">The sequence shown here is derived from an EMBL/GenBank/DDBJ whole genome shotgun (WGS) entry which is preliminary data.</text>
</comment>
<reference evidence="11 12" key="1">
    <citation type="submission" date="2024-01" db="EMBL/GenBank/DDBJ databases">
        <title>The genome of the rayed Mediterranean limpet Patella caerulea (Linnaeus, 1758).</title>
        <authorList>
            <person name="Anh-Thu Weber A."/>
            <person name="Halstead-Nussloch G."/>
        </authorList>
    </citation>
    <scope>NUCLEOTIDE SEQUENCE [LARGE SCALE GENOMIC DNA]</scope>
    <source>
        <strain evidence="11">AATW-2023a</strain>
        <tissue evidence="11">Whole specimen</tissue>
    </source>
</reference>
<evidence type="ECO:0000256" key="8">
    <source>
        <dbReference type="RuleBase" id="RU000688"/>
    </source>
</evidence>
<dbReference type="PRINTS" id="PR00237">
    <property type="entry name" value="GPCRRHODOPSN"/>
</dbReference>
<evidence type="ECO:0000256" key="1">
    <source>
        <dbReference type="ARBA" id="ARBA00004141"/>
    </source>
</evidence>
<dbReference type="GO" id="GO:0005886">
    <property type="term" value="C:plasma membrane"/>
    <property type="evidence" value="ECO:0007669"/>
    <property type="project" value="TreeGrafter"/>
</dbReference>
<keyword evidence="3 9" id="KW-1133">Transmembrane helix</keyword>
<keyword evidence="7 8" id="KW-0807">Transducer</keyword>
<gene>
    <name evidence="11" type="ORF">SNE40_014060</name>
</gene>
<feature type="transmembrane region" description="Helical" evidence="9">
    <location>
        <begin position="162"/>
        <end position="182"/>
    </location>
</feature>
<keyword evidence="5 9" id="KW-0472">Membrane</keyword>